<dbReference type="EMBL" id="NSKB01000001">
    <property type="protein sequence ID" value="PAU79195.1"/>
    <property type="molecule type" value="Genomic_DNA"/>
</dbReference>
<reference evidence="1 2" key="1">
    <citation type="submission" date="2017-08" db="EMBL/GenBank/DDBJ databases">
        <title>Halomonas alkalisoli sp. nov., isolated from saline alkaline soil.</title>
        <authorList>
            <person name="Wang D."/>
            <person name="Zhang G."/>
        </authorList>
    </citation>
    <scope>NUCLEOTIDE SEQUENCE [LARGE SCALE GENOMIC DNA]</scope>
    <source>
        <strain evidence="1 2">WRN001</strain>
    </source>
</reference>
<name>A0A2A2F3L9_9GAMM</name>
<dbReference type="AlphaFoldDB" id="A0A2A2F3L9"/>
<protein>
    <submittedName>
        <fullName evidence="1">Uncharacterized protein</fullName>
    </submittedName>
</protein>
<sequence length="71" mass="7919">MNRTADVARLRLGIGAVPIIRGPDCPVIAPARRKREDGPLTAQQADNARRYADYIARRQGIKAPLLQLWRA</sequence>
<accession>A0A2A2F3L9</accession>
<dbReference type="Proteomes" id="UP000217771">
    <property type="component" value="Unassembled WGS sequence"/>
</dbReference>
<keyword evidence="2" id="KW-1185">Reference proteome</keyword>
<evidence type="ECO:0000313" key="1">
    <source>
        <dbReference type="EMBL" id="PAU79195.1"/>
    </source>
</evidence>
<proteinExistence type="predicted"/>
<comment type="caution">
    <text evidence="1">The sequence shown here is derived from an EMBL/GenBank/DDBJ whole genome shotgun (WGS) entry which is preliminary data.</text>
</comment>
<gene>
    <name evidence="1" type="ORF">CK498_02165</name>
</gene>
<organism evidence="1 2">
    <name type="scientific">Halomonas salipaludis</name>
    <dbReference type="NCBI Taxonomy" id="2032625"/>
    <lineage>
        <taxon>Bacteria</taxon>
        <taxon>Pseudomonadati</taxon>
        <taxon>Pseudomonadota</taxon>
        <taxon>Gammaproteobacteria</taxon>
        <taxon>Oceanospirillales</taxon>
        <taxon>Halomonadaceae</taxon>
        <taxon>Halomonas</taxon>
    </lineage>
</organism>
<evidence type="ECO:0000313" key="2">
    <source>
        <dbReference type="Proteomes" id="UP000217771"/>
    </source>
</evidence>